<comment type="similarity">
    <text evidence="1">Belongs to the CutA family.</text>
</comment>
<dbReference type="PANTHER" id="PTHR23419:SF8">
    <property type="entry name" value="FI09726P"/>
    <property type="match status" value="1"/>
</dbReference>
<dbReference type="InterPro" id="IPR004323">
    <property type="entry name" value="Ion_tolerance_CutA"/>
</dbReference>
<proteinExistence type="inferred from homology"/>
<dbReference type="Pfam" id="PF03091">
    <property type="entry name" value="CutA1"/>
    <property type="match status" value="1"/>
</dbReference>
<evidence type="ECO:0000313" key="3">
    <source>
        <dbReference type="Proteomes" id="UP000251075"/>
    </source>
</evidence>
<reference evidence="2 3" key="1">
    <citation type="submission" date="2017-11" db="EMBL/GenBank/DDBJ databases">
        <title>Draft genome sequence of magnetotactic bacterium Magnetospirillum kuznetsovii LBB-42.</title>
        <authorList>
            <person name="Grouzdev D.S."/>
            <person name="Rysina M.S."/>
            <person name="Baslerov R.V."/>
            <person name="Koziaeva V."/>
        </authorList>
    </citation>
    <scope>NUCLEOTIDE SEQUENCE [LARGE SCALE GENOMIC DNA]</scope>
    <source>
        <strain evidence="2 3">LBB-42</strain>
    </source>
</reference>
<dbReference type="AlphaFoldDB" id="A0A364P036"/>
<dbReference type="PANTHER" id="PTHR23419">
    <property type="entry name" value="DIVALENT CATION TOLERANCE CUTA-RELATED"/>
    <property type="match status" value="1"/>
</dbReference>
<sequence length="112" mass="12121">MDRSLIYIAAPDRDAALALARALVEARLVACANVMDGATSLYWWDGKIAEDSEVVMICKTRTALVEAVVAKVKELHSYDCPCVVALPITGGNPAFLDWIGAECLPGKNFSHR</sequence>
<gene>
    <name evidence="2" type="ORF">CU669_07500</name>
</gene>
<dbReference type="InterPro" id="IPR011322">
    <property type="entry name" value="N-reg_PII-like_a/b"/>
</dbReference>
<dbReference type="EMBL" id="PGTO01000004">
    <property type="protein sequence ID" value="RAU22527.1"/>
    <property type="molecule type" value="Genomic_DNA"/>
</dbReference>
<evidence type="ECO:0000256" key="1">
    <source>
        <dbReference type="ARBA" id="ARBA00010169"/>
    </source>
</evidence>
<evidence type="ECO:0000313" key="2">
    <source>
        <dbReference type="EMBL" id="RAU22527.1"/>
    </source>
</evidence>
<dbReference type="GO" id="GO:0005507">
    <property type="term" value="F:copper ion binding"/>
    <property type="evidence" value="ECO:0007669"/>
    <property type="project" value="TreeGrafter"/>
</dbReference>
<comment type="caution">
    <text evidence="2">The sequence shown here is derived from an EMBL/GenBank/DDBJ whole genome shotgun (WGS) entry which is preliminary data.</text>
</comment>
<protein>
    <submittedName>
        <fullName evidence="2">Divalent-cation tolerance protein CutA</fullName>
    </submittedName>
</protein>
<dbReference type="OrthoDB" id="37622at2"/>
<name>A0A364P036_9PROT</name>
<dbReference type="GO" id="GO:0010038">
    <property type="term" value="P:response to metal ion"/>
    <property type="evidence" value="ECO:0007669"/>
    <property type="project" value="InterPro"/>
</dbReference>
<accession>A0A364P036</accession>
<keyword evidence="3" id="KW-1185">Reference proteome</keyword>
<dbReference type="RefSeq" id="WP_112143274.1">
    <property type="nucleotide sequence ID" value="NZ_PGTO01000004.1"/>
</dbReference>
<dbReference type="Gene3D" id="3.30.70.120">
    <property type="match status" value="1"/>
</dbReference>
<dbReference type="InterPro" id="IPR015867">
    <property type="entry name" value="N-reg_PII/ATP_PRibTrfase_C"/>
</dbReference>
<dbReference type="Proteomes" id="UP000251075">
    <property type="component" value="Unassembled WGS sequence"/>
</dbReference>
<organism evidence="2 3">
    <name type="scientific">Paramagnetospirillum kuznetsovii</name>
    <dbReference type="NCBI Taxonomy" id="2053833"/>
    <lineage>
        <taxon>Bacteria</taxon>
        <taxon>Pseudomonadati</taxon>
        <taxon>Pseudomonadota</taxon>
        <taxon>Alphaproteobacteria</taxon>
        <taxon>Rhodospirillales</taxon>
        <taxon>Magnetospirillaceae</taxon>
        <taxon>Paramagnetospirillum</taxon>
    </lineage>
</organism>
<dbReference type="SUPFAM" id="SSF54913">
    <property type="entry name" value="GlnB-like"/>
    <property type="match status" value="1"/>
</dbReference>